<accession>A0A4R2P638</accession>
<sequence>MHLSELKEENLILSQPGYETRQNILDACHEAGFEPQGKYEIERLETACSLVEAGLGMSIIPESYLKYSHTSGINIVRLKHPTPKRTVYIAFQPDRYLPPAIHYFMDLIIDFFK</sequence>
<evidence type="ECO:0000313" key="7">
    <source>
        <dbReference type="Proteomes" id="UP000295416"/>
    </source>
</evidence>
<name>A0A4R2P638_9BACL</name>
<evidence type="ECO:0000256" key="4">
    <source>
        <dbReference type="ARBA" id="ARBA00023163"/>
    </source>
</evidence>
<dbReference type="GO" id="GO:0003700">
    <property type="term" value="F:DNA-binding transcription factor activity"/>
    <property type="evidence" value="ECO:0007669"/>
    <property type="project" value="TreeGrafter"/>
</dbReference>
<dbReference type="EMBL" id="SLXK01000009">
    <property type="protein sequence ID" value="TCP29604.1"/>
    <property type="molecule type" value="Genomic_DNA"/>
</dbReference>
<evidence type="ECO:0000256" key="1">
    <source>
        <dbReference type="ARBA" id="ARBA00009437"/>
    </source>
</evidence>
<dbReference type="SUPFAM" id="SSF53850">
    <property type="entry name" value="Periplasmic binding protein-like II"/>
    <property type="match status" value="1"/>
</dbReference>
<dbReference type="Gene3D" id="3.40.190.290">
    <property type="match status" value="1"/>
</dbReference>
<feature type="domain" description="LysR substrate-binding" evidence="5">
    <location>
        <begin position="2"/>
        <end position="110"/>
    </location>
</feature>
<dbReference type="Proteomes" id="UP000295416">
    <property type="component" value="Unassembled WGS sequence"/>
</dbReference>
<comment type="caution">
    <text evidence="6">The sequence shown here is derived from an EMBL/GenBank/DDBJ whole genome shotgun (WGS) entry which is preliminary data.</text>
</comment>
<dbReference type="CDD" id="cd05466">
    <property type="entry name" value="PBP2_LTTR_substrate"/>
    <property type="match status" value="1"/>
</dbReference>
<dbReference type="PANTHER" id="PTHR30346">
    <property type="entry name" value="TRANSCRIPTIONAL DUAL REGULATOR HCAR-RELATED"/>
    <property type="match status" value="1"/>
</dbReference>
<keyword evidence="4" id="KW-0804">Transcription</keyword>
<dbReference type="InterPro" id="IPR005119">
    <property type="entry name" value="LysR_subst-bd"/>
</dbReference>
<proteinExistence type="inferred from homology"/>
<dbReference type="GO" id="GO:0003677">
    <property type="term" value="F:DNA binding"/>
    <property type="evidence" value="ECO:0007669"/>
    <property type="project" value="UniProtKB-KW"/>
</dbReference>
<evidence type="ECO:0000256" key="3">
    <source>
        <dbReference type="ARBA" id="ARBA00023125"/>
    </source>
</evidence>
<keyword evidence="7" id="KW-1185">Reference proteome</keyword>
<dbReference type="AlphaFoldDB" id="A0A4R2P638"/>
<protein>
    <submittedName>
        <fullName evidence="6">LysR substrate binding domain-containing protein</fullName>
    </submittedName>
</protein>
<dbReference type="PANTHER" id="PTHR30346:SF28">
    <property type="entry name" value="HTH-TYPE TRANSCRIPTIONAL REGULATOR CYNR"/>
    <property type="match status" value="1"/>
</dbReference>
<dbReference type="Pfam" id="PF03466">
    <property type="entry name" value="LysR_substrate"/>
    <property type="match status" value="1"/>
</dbReference>
<evidence type="ECO:0000313" key="6">
    <source>
        <dbReference type="EMBL" id="TCP29604.1"/>
    </source>
</evidence>
<evidence type="ECO:0000256" key="2">
    <source>
        <dbReference type="ARBA" id="ARBA00023015"/>
    </source>
</evidence>
<dbReference type="GO" id="GO:0032993">
    <property type="term" value="C:protein-DNA complex"/>
    <property type="evidence" value="ECO:0007669"/>
    <property type="project" value="TreeGrafter"/>
</dbReference>
<keyword evidence="2" id="KW-0805">Transcription regulation</keyword>
<evidence type="ECO:0000259" key="5">
    <source>
        <dbReference type="Pfam" id="PF03466"/>
    </source>
</evidence>
<comment type="similarity">
    <text evidence="1">Belongs to the LysR transcriptional regulatory family.</text>
</comment>
<reference evidence="6 7" key="1">
    <citation type="submission" date="2019-03" db="EMBL/GenBank/DDBJ databases">
        <title>Genomic Encyclopedia of Type Strains, Phase IV (KMG-IV): sequencing the most valuable type-strain genomes for metagenomic binning, comparative biology and taxonomic classification.</title>
        <authorList>
            <person name="Goeker M."/>
        </authorList>
    </citation>
    <scope>NUCLEOTIDE SEQUENCE [LARGE SCALE GENOMIC DNA]</scope>
    <source>
        <strain evidence="6 7">DSM 19377</strain>
    </source>
</reference>
<organism evidence="6 7">
    <name type="scientific">Scopulibacillus darangshiensis</name>
    <dbReference type="NCBI Taxonomy" id="442528"/>
    <lineage>
        <taxon>Bacteria</taxon>
        <taxon>Bacillati</taxon>
        <taxon>Bacillota</taxon>
        <taxon>Bacilli</taxon>
        <taxon>Bacillales</taxon>
        <taxon>Sporolactobacillaceae</taxon>
        <taxon>Scopulibacillus</taxon>
    </lineage>
</organism>
<keyword evidence="3" id="KW-0238">DNA-binding</keyword>
<gene>
    <name evidence="6" type="ORF">EV207_10958</name>
</gene>